<dbReference type="RefSeq" id="WP_303563778.1">
    <property type="nucleotide sequence ID" value="NZ_JAUOSQ010000001.1"/>
</dbReference>
<reference evidence="1 2" key="1">
    <citation type="submission" date="2024-02" db="EMBL/GenBank/DDBJ databases">
        <title>Bacteria isolated from the canopy kelp, Nereocystis luetkeana.</title>
        <authorList>
            <person name="Pfister C.A."/>
            <person name="Younker I.T."/>
            <person name="Light S.H."/>
        </authorList>
    </citation>
    <scope>NUCLEOTIDE SEQUENCE [LARGE SCALE GENOMIC DNA]</scope>
    <source>
        <strain evidence="1 2">TI.5.07</strain>
    </source>
</reference>
<proteinExistence type="predicted"/>
<dbReference type="EMBL" id="JBAKAP010000006">
    <property type="protein sequence ID" value="MEL0616684.1"/>
    <property type="molecule type" value="Genomic_DNA"/>
</dbReference>
<comment type="caution">
    <text evidence="1">The sequence shown here is derived from an EMBL/GenBank/DDBJ whole genome shotgun (WGS) entry which is preliminary data.</text>
</comment>
<keyword evidence="2" id="KW-1185">Reference proteome</keyword>
<dbReference type="Pfam" id="PF09954">
    <property type="entry name" value="DUF2188"/>
    <property type="match status" value="1"/>
</dbReference>
<sequence length="60" mass="6887">MSHTIMVIARHGTWLVKSHERKFNTRLFTTQKSAIDFARELAKDIRAELVIQAKVGKIGH</sequence>
<dbReference type="InterPro" id="IPR018691">
    <property type="entry name" value="DUF2188"/>
</dbReference>
<dbReference type="Proteomes" id="UP001378242">
    <property type="component" value="Unassembled WGS sequence"/>
</dbReference>
<gene>
    <name evidence="1" type="ORF">V6243_07535</name>
</gene>
<name>A0ABU9GDY9_COBMA</name>
<evidence type="ECO:0000313" key="2">
    <source>
        <dbReference type="Proteomes" id="UP001378242"/>
    </source>
</evidence>
<protein>
    <submittedName>
        <fullName evidence="1">DUF2188 domain-containing protein</fullName>
    </submittedName>
</protein>
<accession>A0ABU9GDY9</accession>
<evidence type="ECO:0000313" key="1">
    <source>
        <dbReference type="EMBL" id="MEL0616684.1"/>
    </source>
</evidence>
<organism evidence="1 2">
    <name type="scientific">Cobetia marina</name>
    <name type="common">Deleya marina</name>
    <dbReference type="NCBI Taxonomy" id="28258"/>
    <lineage>
        <taxon>Bacteria</taxon>
        <taxon>Pseudomonadati</taxon>
        <taxon>Pseudomonadota</taxon>
        <taxon>Gammaproteobacteria</taxon>
        <taxon>Oceanospirillales</taxon>
        <taxon>Halomonadaceae</taxon>
        <taxon>Cobetia</taxon>
    </lineage>
</organism>